<accession>A0A080YX81</accession>
<protein>
    <recommendedName>
        <fullName evidence="1">6-phosphogluconate dehydrogenase NADP-binding domain-containing protein</fullName>
    </recommendedName>
</protein>
<dbReference type="InterPro" id="IPR036291">
    <property type="entry name" value="NAD(P)-bd_dom_sf"/>
</dbReference>
<dbReference type="AlphaFoldDB" id="A0A080YX81"/>
<dbReference type="PROSITE" id="PS00895">
    <property type="entry name" value="3_HYDROXYISOBUT_DH"/>
    <property type="match status" value="1"/>
</dbReference>
<evidence type="ECO:0000313" key="2">
    <source>
        <dbReference type="EMBL" id="ETO58992.1"/>
    </source>
</evidence>
<dbReference type="InterPro" id="IPR006115">
    <property type="entry name" value="6PGDH_NADP-bd"/>
</dbReference>
<dbReference type="GO" id="GO:0016491">
    <property type="term" value="F:oxidoreductase activity"/>
    <property type="evidence" value="ECO:0007669"/>
    <property type="project" value="InterPro"/>
</dbReference>
<dbReference type="Pfam" id="PF03446">
    <property type="entry name" value="NAD_binding_2"/>
    <property type="match status" value="1"/>
</dbReference>
<dbReference type="Gene3D" id="3.40.50.720">
    <property type="entry name" value="NAD(P)-binding Rossmann-like Domain"/>
    <property type="match status" value="1"/>
</dbReference>
<dbReference type="Proteomes" id="UP000028582">
    <property type="component" value="Unassembled WGS sequence"/>
</dbReference>
<organism evidence="2 3">
    <name type="scientific">Phytophthora nicotianae P1976</name>
    <dbReference type="NCBI Taxonomy" id="1317066"/>
    <lineage>
        <taxon>Eukaryota</taxon>
        <taxon>Sar</taxon>
        <taxon>Stramenopiles</taxon>
        <taxon>Oomycota</taxon>
        <taxon>Peronosporomycetes</taxon>
        <taxon>Peronosporales</taxon>
        <taxon>Peronosporaceae</taxon>
        <taxon>Phytophthora</taxon>
    </lineage>
</organism>
<sequence>MLRTTFLRSSQALRFTPMCRAMSTVSSKDQVGVIGLGQMGGRMADNLRKHGHKLVVCDPV</sequence>
<name>A0A080YX81_PHYNI</name>
<dbReference type="SUPFAM" id="SSF51735">
    <property type="entry name" value="NAD(P)-binding Rossmann-fold domains"/>
    <property type="match status" value="1"/>
</dbReference>
<proteinExistence type="predicted"/>
<feature type="domain" description="6-phosphogluconate dehydrogenase NADP-binding" evidence="1">
    <location>
        <begin position="30"/>
        <end position="58"/>
    </location>
</feature>
<feature type="non-terminal residue" evidence="2">
    <location>
        <position position="60"/>
    </location>
</feature>
<dbReference type="OrthoDB" id="435038at2759"/>
<evidence type="ECO:0000313" key="3">
    <source>
        <dbReference type="Proteomes" id="UP000028582"/>
    </source>
</evidence>
<gene>
    <name evidence="2" type="ORF">F444_22629</name>
</gene>
<dbReference type="EMBL" id="ANJA01004518">
    <property type="protein sequence ID" value="ETO58992.1"/>
    <property type="molecule type" value="Genomic_DNA"/>
</dbReference>
<dbReference type="GO" id="GO:0050661">
    <property type="term" value="F:NADP binding"/>
    <property type="evidence" value="ECO:0007669"/>
    <property type="project" value="InterPro"/>
</dbReference>
<evidence type="ECO:0000259" key="1">
    <source>
        <dbReference type="Pfam" id="PF03446"/>
    </source>
</evidence>
<comment type="caution">
    <text evidence="2">The sequence shown here is derived from an EMBL/GenBank/DDBJ whole genome shotgun (WGS) entry which is preliminary data.</text>
</comment>
<reference evidence="2 3" key="1">
    <citation type="submission" date="2013-11" db="EMBL/GenBank/DDBJ databases">
        <title>The Genome Sequence of Phytophthora parasitica P1976.</title>
        <authorList>
            <consortium name="The Broad Institute Genomics Platform"/>
            <person name="Russ C."/>
            <person name="Tyler B."/>
            <person name="Panabieres F."/>
            <person name="Shan W."/>
            <person name="Tripathy S."/>
            <person name="Grunwald N."/>
            <person name="Machado M."/>
            <person name="Johnson C.S."/>
            <person name="Walker B."/>
            <person name="Young S."/>
            <person name="Zeng Q."/>
            <person name="Gargeya S."/>
            <person name="Fitzgerald M."/>
            <person name="Haas B."/>
            <person name="Abouelleil A."/>
            <person name="Allen A.W."/>
            <person name="Alvarado L."/>
            <person name="Arachchi H.M."/>
            <person name="Berlin A.M."/>
            <person name="Chapman S.B."/>
            <person name="Gainer-Dewar J."/>
            <person name="Goldberg J."/>
            <person name="Griggs A."/>
            <person name="Gujja S."/>
            <person name="Hansen M."/>
            <person name="Howarth C."/>
            <person name="Imamovic A."/>
            <person name="Ireland A."/>
            <person name="Larimer J."/>
            <person name="McCowan C."/>
            <person name="Murphy C."/>
            <person name="Pearson M."/>
            <person name="Poon T.W."/>
            <person name="Priest M."/>
            <person name="Roberts A."/>
            <person name="Saif S."/>
            <person name="Shea T."/>
            <person name="Sisk P."/>
            <person name="Sykes S."/>
            <person name="Wortman J."/>
            <person name="Nusbaum C."/>
            <person name="Birren B."/>
        </authorList>
    </citation>
    <scope>NUCLEOTIDE SEQUENCE [LARGE SCALE GENOMIC DNA]</scope>
    <source>
        <strain evidence="2 3">P1976</strain>
    </source>
</reference>
<dbReference type="InterPro" id="IPR002204">
    <property type="entry name" value="3-OH-isobutyrate_DH-rel_CS"/>
</dbReference>